<evidence type="ECO:0000313" key="8">
    <source>
        <dbReference type="EMBL" id="CAD5226102.1"/>
    </source>
</evidence>
<evidence type="ECO:0000259" key="7">
    <source>
        <dbReference type="Pfam" id="PF04042"/>
    </source>
</evidence>
<dbReference type="PANTHER" id="PTHR12708:SF0">
    <property type="entry name" value="DNA POLYMERASE EPSILON SUBUNIT 2"/>
    <property type="match status" value="1"/>
</dbReference>
<dbReference type="EMBL" id="CAJFCV020000004">
    <property type="protein sequence ID" value="CAG9115412.1"/>
    <property type="molecule type" value="Genomic_DNA"/>
</dbReference>
<accession>A0A1I7RHT2</accession>
<name>A0A1I7RHT2_BURXY</name>
<protein>
    <recommendedName>
        <fullName evidence="6">DNA polymerase II subunit 2</fullName>
    </recommendedName>
</protein>
<dbReference type="eggNOG" id="KOG3818">
    <property type="taxonomic scope" value="Eukaryota"/>
</dbReference>
<keyword evidence="4" id="KW-0238">DNA-binding</keyword>
<evidence type="ECO:0000256" key="6">
    <source>
        <dbReference type="ARBA" id="ARBA00032930"/>
    </source>
</evidence>
<dbReference type="SMR" id="A0A1I7RHT2"/>
<keyword evidence="5" id="KW-0539">Nucleus</keyword>
<dbReference type="GO" id="GO:0042276">
    <property type="term" value="P:error-prone translesion synthesis"/>
    <property type="evidence" value="ECO:0007669"/>
    <property type="project" value="TreeGrafter"/>
</dbReference>
<evidence type="ECO:0000256" key="4">
    <source>
        <dbReference type="ARBA" id="ARBA00023125"/>
    </source>
</evidence>
<proteinExistence type="inferred from homology"/>
<dbReference type="Proteomes" id="UP000659654">
    <property type="component" value="Unassembled WGS sequence"/>
</dbReference>
<dbReference type="GO" id="GO:0003677">
    <property type="term" value="F:DNA binding"/>
    <property type="evidence" value="ECO:0007669"/>
    <property type="project" value="UniProtKB-KW"/>
</dbReference>
<dbReference type="AlphaFoldDB" id="A0A1I7RHT2"/>
<reference evidence="8" key="2">
    <citation type="submission" date="2020-09" db="EMBL/GenBank/DDBJ databases">
        <authorList>
            <person name="Kikuchi T."/>
        </authorList>
    </citation>
    <scope>NUCLEOTIDE SEQUENCE</scope>
    <source>
        <strain evidence="8">Ka4C1</strain>
    </source>
</reference>
<dbReference type="Pfam" id="PF04042">
    <property type="entry name" value="DNA_pol_E_B"/>
    <property type="match status" value="1"/>
</dbReference>
<sequence length="484" mass="55441">MSDSGRIQIRRCFEQAMISIRTDALNQLTDYCKDMDHGSRRKYISNLIERICISGVDDLDLETLKDLLVAKKTQLRSGADFEVFESLDWPNYVYDLASKAMVPKNRKDHEEYEIHTINAVQRERLEFIWKSCDTKGIDKIEALLCEHSKKSRILATIFKDLEDTIYAQDTTGQVIFEITDTTKYEEDAFFFYGGIFLCEGEYNDGTFTARKVSLPVLKDEEELPSIIPTDVLNRKPFDAPKNSDCIVILSDIFLDNQNVIDSLTQLFIGYSEAPPTMFIFCGSFRSVVLDLSKIDDTERDFQKLEKAMSTYRGVYKSTQFVFIAGPKDPPCNGRLPSLLMESAKSVFASWSNVHFAANPSKILFKNKVIQLTRDDVVEKLSQHTFYLSENADVGTAFSRTIWSQRNALPVHPKGSAIRFGDVHDFKIMPDLLVLADQFQPYRWRPPGNEENEPKIVNPGVFSIEPFKFMTYYPKDGKIDLNSIH</sequence>
<keyword evidence="10" id="KW-1185">Reference proteome</keyword>
<dbReference type="Proteomes" id="UP000582659">
    <property type="component" value="Unassembled WGS sequence"/>
</dbReference>
<gene>
    <name evidence="8" type="ORF">BXYJ_LOCUS8877</name>
</gene>
<evidence type="ECO:0000256" key="1">
    <source>
        <dbReference type="ARBA" id="ARBA00004123"/>
    </source>
</evidence>
<organism evidence="9 11">
    <name type="scientific">Bursaphelenchus xylophilus</name>
    <name type="common">Pinewood nematode worm</name>
    <name type="synonym">Aphelenchoides xylophilus</name>
    <dbReference type="NCBI Taxonomy" id="6326"/>
    <lineage>
        <taxon>Eukaryota</taxon>
        <taxon>Metazoa</taxon>
        <taxon>Ecdysozoa</taxon>
        <taxon>Nematoda</taxon>
        <taxon>Chromadorea</taxon>
        <taxon>Rhabditida</taxon>
        <taxon>Tylenchina</taxon>
        <taxon>Tylenchomorpha</taxon>
        <taxon>Aphelenchoidea</taxon>
        <taxon>Aphelenchoididae</taxon>
        <taxon>Bursaphelenchus</taxon>
    </lineage>
</organism>
<comment type="similarity">
    <text evidence="2">Belongs to the DNA polymerase epsilon subunit B family.</text>
</comment>
<evidence type="ECO:0000256" key="2">
    <source>
        <dbReference type="ARBA" id="ARBA00009560"/>
    </source>
</evidence>
<reference evidence="11" key="1">
    <citation type="submission" date="2016-11" db="UniProtKB">
        <authorList>
            <consortium name="WormBaseParasite"/>
        </authorList>
    </citation>
    <scope>IDENTIFICATION</scope>
</reference>
<dbReference type="WBParaSite" id="BXY_0026100.1">
    <property type="protein sequence ID" value="BXY_0026100.1"/>
    <property type="gene ID" value="BXY_0026100"/>
</dbReference>
<evidence type="ECO:0000256" key="5">
    <source>
        <dbReference type="ARBA" id="ARBA00023242"/>
    </source>
</evidence>
<evidence type="ECO:0000256" key="3">
    <source>
        <dbReference type="ARBA" id="ARBA00022705"/>
    </source>
</evidence>
<evidence type="ECO:0000313" key="11">
    <source>
        <dbReference type="WBParaSite" id="BXY_0026100.1"/>
    </source>
</evidence>
<dbReference type="InterPro" id="IPR007185">
    <property type="entry name" value="DNA_pol_a/d/e_bsu"/>
</dbReference>
<dbReference type="Proteomes" id="UP000095284">
    <property type="component" value="Unplaced"/>
</dbReference>
<evidence type="ECO:0000313" key="10">
    <source>
        <dbReference type="Proteomes" id="UP000659654"/>
    </source>
</evidence>
<dbReference type="InterPro" id="IPR016266">
    <property type="entry name" value="POLE2"/>
</dbReference>
<evidence type="ECO:0000313" key="9">
    <source>
        <dbReference type="Proteomes" id="UP000095284"/>
    </source>
</evidence>
<dbReference type="GO" id="GO:0006261">
    <property type="term" value="P:DNA-templated DNA replication"/>
    <property type="evidence" value="ECO:0007669"/>
    <property type="project" value="InterPro"/>
</dbReference>
<feature type="domain" description="DNA polymerase alpha/delta/epsilon subunit B" evidence="7">
    <location>
        <begin position="246"/>
        <end position="441"/>
    </location>
</feature>
<dbReference type="OrthoDB" id="10254730at2759"/>
<dbReference type="PANTHER" id="PTHR12708">
    <property type="entry name" value="DNA POLYMERASE EPSILON SUBUNIT B"/>
    <property type="match status" value="1"/>
</dbReference>
<comment type="subcellular location">
    <subcellularLocation>
        <location evidence="1">Nucleus</location>
    </subcellularLocation>
</comment>
<keyword evidence="3" id="KW-0235">DNA replication</keyword>
<dbReference type="GO" id="GO:0008622">
    <property type="term" value="C:epsilon DNA polymerase complex"/>
    <property type="evidence" value="ECO:0007669"/>
    <property type="project" value="InterPro"/>
</dbReference>
<dbReference type="EMBL" id="CAJFDI010000004">
    <property type="protein sequence ID" value="CAD5226102.1"/>
    <property type="molecule type" value="Genomic_DNA"/>
</dbReference>